<dbReference type="InterPro" id="IPR050510">
    <property type="entry name" value="Cation_transp_ATPase_P-type"/>
</dbReference>
<evidence type="ECO:0000256" key="2">
    <source>
        <dbReference type="ARBA" id="ARBA00022475"/>
    </source>
</evidence>
<keyword evidence="3" id="KW-0472">Membrane</keyword>
<keyword evidence="2" id="KW-1003">Cell membrane</keyword>
<dbReference type="GO" id="GO:0005391">
    <property type="term" value="F:P-type sodium:potassium-exchanging transporter activity"/>
    <property type="evidence" value="ECO:0007669"/>
    <property type="project" value="TreeGrafter"/>
</dbReference>
<dbReference type="SUPFAM" id="SSF81653">
    <property type="entry name" value="Calcium ATPase, transduction domain A"/>
    <property type="match status" value="1"/>
</dbReference>
<dbReference type="GO" id="GO:0006883">
    <property type="term" value="P:intracellular sodium ion homeostasis"/>
    <property type="evidence" value="ECO:0007669"/>
    <property type="project" value="TreeGrafter"/>
</dbReference>
<dbReference type="PANTHER" id="PTHR43294">
    <property type="entry name" value="SODIUM/POTASSIUM-TRANSPORTING ATPASE SUBUNIT ALPHA"/>
    <property type="match status" value="1"/>
</dbReference>
<keyword evidence="6" id="KW-1185">Reference proteome</keyword>
<name>A0A836GP48_9HYME</name>
<dbReference type="Proteomes" id="UP000669903">
    <property type="component" value="Unassembled WGS sequence"/>
</dbReference>
<dbReference type="SUPFAM" id="SSF81665">
    <property type="entry name" value="Calcium ATPase, transmembrane domain M"/>
    <property type="match status" value="1"/>
</dbReference>
<feature type="non-terminal residue" evidence="5">
    <location>
        <position position="212"/>
    </location>
</feature>
<keyword evidence="3" id="KW-1133">Transmembrane helix</keyword>
<dbReference type="Gene3D" id="1.20.1110.10">
    <property type="entry name" value="Calcium-transporting ATPase, transmembrane domain"/>
    <property type="match status" value="1"/>
</dbReference>
<dbReference type="PRINTS" id="PR00121">
    <property type="entry name" value="NAKATPASE"/>
</dbReference>
<dbReference type="GO" id="GO:1902600">
    <property type="term" value="P:proton transmembrane transport"/>
    <property type="evidence" value="ECO:0007669"/>
    <property type="project" value="TreeGrafter"/>
</dbReference>
<gene>
    <name evidence="5" type="primary">Atpalpha_2</name>
    <name evidence="5" type="ORF">G6Z76_0003848</name>
</gene>
<protein>
    <submittedName>
        <fullName evidence="5">ATNA ATPase</fullName>
    </submittedName>
</protein>
<organism evidence="5 6">
    <name type="scientific">Acromyrmex charruanus</name>
    <dbReference type="NCBI Taxonomy" id="2715315"/>
    <lineage>
        <taxon>Eukaryota</taxon>
        <taxon>Metazoa</taxon>
        <taxon>Ecdysozoa</taxon>
        <taxon>Arthropoda</taxon>
        <taxon>Hexapoda</taxon>
        <taxon>Insecta</taxon>
        <taxon>Pterygota</taxon>
        <taxon>Neoptera</taxon>
        <taxon>Endopterygota</taxon>
        <taxon>Hymenoptera</taxon>
        <taxon>Apocrita</taxon>
        <taxon>Aculeata</taxon>
        <taxon>Formicoidea</taxon>
        <taxon>Formicidae</taxon>
        <taxon>Myrmicinae</taxon>
        <taxon>Acromyrmex</taxon>
    </lineage>
</organism>
<reference evidence="5" key="1">
    <citation type="submission" date="2020-03" db="EMBL/GenBank/DDBJ databases">
        <title>Relaxed selection underlies rapid genomic changes in the transitions from sociality to social parasitism in ants.</title>
        <authorList>
            <person name="Bi X."/>
        </authorList>
    </citation>
    <scope>NUCLEOTIDE SEQUENCE</scope>
    <source>
        <strain evidence="5">BGI-DK2014a</strain>
        <tissue evidence="5">Whole body</tissue>
    </source>
</reference>
<dbReference type="GO" id="GO:0005886">
    <property type="term" value="C:plasma membrane"/>
    <property type="evidence" value="ECO:0007669"/>
    <property type="project" value="UniProtKB-SubCell"/>
</dbReference>
<comment type="caution">
    <text evidence="5">The sequence shown here is derived from an EMBL/GenBank/DDBJ whole genome shotgun (WGS) entry which is preliminary data.</text>
</comment>
<dbReference type="PANTHER" id="PTHR43294:SF21">
    <property type="entry name" value="CATION TRANSPORTING ATPASE"/>
    <property type="match status" value="1"/>
</dbReference>
<dbReference type="Pfam" id="PF00122">
    <property type="entry name" value="E1-E2_ATPase"/>
    <property type="match status" value="1"/>
</dbReference>
<dbReference type="InterPro" id="IPR008250">
    <property type="entry name" value="ATPase_P-typ_transduc_dom_A_sf"/>
</dbReference>
<proteinExistence type="predicted"/>
<dbReference type="InterPro" id="IPR059000">
    <property type="entry name" value="ATPase_P-type_domA"/>
</dbReference>
<evidence type="ECO:0000256" key="1">
    <source>
        <dbReference type="ARBA" id="ARBA00004651"/>
    </source>
</evidence>
<dbReference type="GO" id="GO:0030007">
    <property type="term" value="P:intracellular potassium ion homeostasis"/>
    <property type="evidence" value="ECO:0007669"/>
    <property type="project" value="TreeGrafter"/>
</dbReference>
<evidence type="ECO:0000313" key="5">
    <source>
        <dbReference type="EMBL" id="KAG5346161.1"/>
    </source>
</evidence>
<feature type="domain" description="Cation-transporting P-type ATPase N-terminal" evidence="4">
    <location>
        <begin position="26"/>
        <end position="100"/>
    </location>
</feature>
<dbReference type="Gene3D" id="2.70.150.10">
    <property type="entry name" value="Calcium-transporting ATPase, cytoplasmic transduction domain A"/>
    <property type="match status" value="1"/>
</dbReference>
<dbReference type="GO" id="GO:0036376">
    <property type="term" value="P:sodium ion export across plasma membrane"/>
    <property type="evidence" value="ECO:0007669"/>
    <property type="project" value="TreeGrafter"/>
</dbReference>
<evidence type="ECO:0000256" key="3">
    <source>
        <dbReference type="SAM" id="Phobius"/>
    </source>
</evidence>
<evidence type="ECO:0000259" key="4">
    <source>
        <dbReference type="SMART" id="SM00831"/>
    </source>
</evidence>
<dbReference type="InterPro" id="IPR023298">
    <property type="entry name" value="ATPase_P-typ_TM_dom_sf"/>
</dbReference>
<evidence type="ECO:0000313" key="6">
    <source>
        <dbReference type="Proteomes" id="UP000669903"/>
    </source>
</evidence>
<dbReference type="AlphaFoldDB" id="A0A836GP48"/>
<dbReference type="InterPro" id="IPR004014">
    <property type="entry name" value="ATPase_P-typ_cation-transptr_N"/>
</dbReference>
<feature type="non-terminal residue" evidence="5">
    <location>
        <position position="1"/>
    </location>
</feature>
<dbReference type="SMART" id="SM00831">
    <property type="entry name" value="Cation_ATPase_N"/>
    <property type="match status" value="1"/>
</dbReference>
<feature type="transmembrane region" description="Helical" evidence="3">
    <location>
        <begin position="113"/>
        <end position="133"/>
    </location>
</feature>
<dbReference type="Pfam" id="PF00690">
    <property type="entry name" value="Cation_ATPase_N"/>
    <property type="match status" value="1"/>
</dbReference>
<dbReference type="GO" id="GO:1990573">
    <property type="term" value="P:potassium ion import across plasma membrane"/>
    <property type="evidence" value="ECO:0007669"/>
    <property type="project" value="TreeGrafter"/>
</dbReference>
<dbReference type="EMBL" id="JAANIC010001734">
    <property type="protein sequence ID" value="KAG5346161.1"/>
    <property type="molecule type" value="Genomic_DNA"/>
</dbReference>
<sequence>MWRFFRKAQQQRNRDLDALRQDIDTDVHIKSAADLLQSLQVDSERGLSTIVARNRLRDQGPNALTPPKKTLGIQKILHRFFGGFSSLIWIGAILCFGNYFLELNTYGEASEDHLWIGLVLIILIMITGLFSFYQDSKSSRIMESFQQMVPQRAKVLRDSERKELLVTELVVGDIVLLETGDRVPADIRILECQGEVCPDTVSRVDFLLFLDG</sequence>
<feature type="transmembrane region" description="Helical" evidence="3">
    <location>
        <begin position="76"/>
        <end position="101"/>
    </location>
</feature>
<keyword evidence="3" id="KW-0812">Transmembrane</keyword>
<comment type="subcellular location">
    <subcellularLocation>
        <location evidence="1">Cell membrane</location>
        <topology evidence="1">Multi-pass membrane protein</topology>
    </subcellularLocation>
</comment>
<accession>A0A836GP48</accession>